<evidence type="ECO:0000313" key="5">
    <source>
        <dbReference type="Proteomes" id="UP000319613"/>
    </source>
</evidence>
<dbReference type="Proteomes" id="UP000319613">
    <property type="component" value="Unassembled WGS sequence"/>
</dbReference>
<dbReference type="InterPro" id="IPR028098">
    <property type="entry name" value="Glyco_trans_4-like_N"/>
</dbReference>
<evidence type="ECO:0000259" key="3">
    <source>
        <dbReference type="Pfam" id="PF13439"/>
    </source>
</evidence>
<name>A0A554JCW5_9BACT</name>
<organism evidence="4 5">
    <name type="scientific">Candidatus Doudnabacteria bacterium Gr01-1014_77</name>
    <dbReference type="NCBI Taxonomy" id="2017133"/>
    <lineage>
        <taxon>Bacteria</taxon>
        <taxon>Candidatus Doudnaibacteriota</taxon>
    </lineage>
</organism>
<comment type="caution">
    <text evidence="4">The sequence shown here is derived from an EMBL/GenBank/DDBJ whole genome shotgun (WGS) entry which is preliminary data.</text>
</comment>
<feature type="domain" description="Glycosyl transferase family 1" evidence="2">
    <location>
        <begin position="194"/>
        <end position="349"/>
    </location>
</feature>
<keyword evidence="1 4" id="KW-0808">Transferase</keyword>
<feature type="domain" description="Glycosyltransferase subfamily 4-like N-terminal" evidence="3">
    <location>
        <begin position="71"/>
        <end position="177"/>
    </location>
</feature>
<reference evidence="4 5" key="1">
    <citation type="submission" date="2017-07" db="EMBL/GenBank/DDBJ databases">
        <title>Mechanisms for carbon and nitrogen cycling indicate functional differentiation within the Candidate Phyla Radiation.</title>
        <authorList>
            <person name="Danczak R.E."/>
            <person name="Johnston M.D."/>
            <person name="Kenah C."/>
            <person name="Slattery M."/>
            <person name="Wrighton K.C."/>
            <person name="Wilkins M.J."/>
        </authorList>
    </citation>
    <scope>NUCLEOTIDE SEQUENCE [LARGE SCALE GENOMIC DNA]</scope>
    <source>
        <strain evidence="4">Gr01-1014_77</strain>
    </source>
</reference>
<dbReference type="PANTHER" id="PTHR46401">
    <property type="entry name" value="GLYCOSYLTRANSFERASE WBBK-RELATED"/>
    <property type="match status" value="1"/>
</dbReference>
<dbReference type="Gene3D" id="3.40.50.2000">
    <property type="entry name" value="Glycogen Phosphorylase B"/>
    <property type="match status" value="2"/>
</dbReference>
<dbReference type="InterPro" id="IPR001296">
    <property type="entry name" value="Glyco_trans_1"/>
</dbReference>
<accession>A0A554JCW5</accession>
<dbReference type="AlphaFoldDB" id="A0A554JCW5"/>
<proteinExistence type="predicted"/>
<dbReference type="CDD" id="cd03809">
    <property type="entry name" value="GT4_MtfB-like"/>
    <property type="match status" value="1"/>
</dbReference>
<dbReference type="GO" id="GO:0009103">
    <property type="term" value="P:lipopolysaccharide biosynthetic process"/>
    <property type="evidence" value="ECO:0007669"/>
    <property type="project" value="TreeGrafter"/>
</dbReference>
<dbReference type="Pfam" id="PF00534">
    <property type="entry name" value="Glycos_transf_1"/>
    <property type="match status" value="1"/>
</dbReference>
<dbReference type="PANTHER" id="PTHR46401:SF2">
    <property type="entry name" value="GLYCOSYLTRANSFERASE WBBK-RELATED"/>
    <property type="match status" value="1"/>
</dbReference>
<dbReference type="SUPFAM" id="SSF53756">
    <property type="entry name" value="UDP-Glycosyltransferase/glycogen phosphorylase"/>
    <property type="match status" value="1"/>
</dbReference>
<evidence type="ECO:0000256" key="1">
    <source>
        <dbReference type="ARBA" id="ARBA00022679"/>
    </source>
</evidence>
<dbReference type="FunFam" id="3.40.50.2000:FF:000119">
    <property type="entry name" value="Glycosyl transferase group 1"/>
    <property type="match status" value="1"/>
</dbReference>
<dbReference type="EMBL" id="VMFF01000013">
    <property type="protein sequence ID" value="TSC66144.1"/>
    <property type="molecule type" value="Genomic_DNA"/>
</dbReference>
<evidence type="ECO:0000313" key="4">
    <source>
        <dbReference type="EMBL" id="TSC66144.1"/>
    </source>
</evidence>
<dbReference type="GO" id="GO:0016757">
    <property type="term" value="F:glycosyltransferase activity"/>
    <property type="evidence" value="ECO:0007669"/>
    <property type="project" value="InterPro"/>
</dbReference>
<protein>
    <submittedName>
        <fullName evidence="4">Group 1 glycosyl transferase</fullName>
    </submittedName>
</protein>
<evidence type="ECO:0000259" key="2">
    <source>
        <dbReference type="Pfam" id="PF00534"/>
    </source>
</evidence>
<dbReference type="Pfam" id="PF13439">
    <property type="entry name" value="Glyco_transf_4"/>
    <property type="match status" value="1"/>
</dbReference>
<gene>
    <name evidence="4" type="ORF">G01um101477_195</name>
</gene>
<sequence length="377" mass="42959">MKIMVDLTSLMETGGKSSGVENYLLNVLPFIDSEENTFSGFYNSFKDVYMPKFKQGFNVSRRSIPNKILNTTLSFFSFPKFEKLFGSFDVLWLPDLRPFAIQKKTRLAITAHDLSPVMHPEYYSFKRRIWHWLIQHKRSFKKADLVFAISEYTKNDLISLGVSEEKIKVVKHGLNHELFNTNISKEEKLAVRNKYKLPEKFLLSISTVEPRKNIEGLIKGFEIVDDPDLSLVIAGRLGWLYKGVLELANKSKKKDQIIFTGYVDEKDKPALISTAHIVCYPSFYEGFGFVPLEAMACGVPVITSARTSMAEICGDSALLVEPYQLPELVNAIQALNTDNALRTHFIEKGLEHVKDFTWEKSALEIQKGLIQLAQTKV</sequence>